<dbReference type="SUPFAM" id="SSF54427">
    <property type="entry name" value="NTF2-like"/>
    <property type="match status" value="1"/>
</dbReference>
<keyword evidence="2" id="KW-1185">Reference proteome</keyword>
<evidence type="ECO:0000313" key="1">
    <source>
        <dbReference type="EMBL" id="KAF1996495.1"/>
    </source>
</evidence>
<gene>
    <name evidence="1" type="ORF">P154DRAFT_623115</name>
</gene>
<dbReference type="OrthoDB" id="3468019at2759"/>
<dbReference type="PANTHER" id="PTHR39401">
    <property type="entry name" value="SNOAL-LIKE DOMAIN-CONTAINING PROTEIN"/>
    <property type="match status" value="1"/>
</dbReference>
<organism evidence="1 2">
    <name type="scientific">Amniculicola lignicola CBS 123094</name>
    <dbReference type="NCBI Taxonomy" id="1392246"/>
    <lineage>
        <taxon>Eukaryota</taxon>
        <taxon>Fungi</taxon>
        <taxon>Dikarya</taxon>
        <taxon>Ascomycota</taxon>
        <taxon>Pezizomycotina</taxon>
        <taxon>Dothideomycetes</taxon>
        <taxon>Pleosporomycetidae</taxon>
        <taxon>Pleosporales</taxon>
        <taxon>Amniculicolaceae</taxon>
        <taxon>Amniculicola</taxon>
    </lineage>
</organism>
<dbReference type="Gene3D" id="3.10.450.50">
    <property type="match status" value="1"/>
</dbReference>
<evidence type="ECO:0000313" key="2">
    <source>
        <dbReference type="Proteomes" id="UP000799779"/>
    </source>
</evidence>
<protein>
    <recommendedName>
        <fullName evidence="3">SnoaL-like domain-containing protein</fullName>
    </recommendedName>
</protein>
<dbReference type="PANTHER" id="PTHR39401:SF1">
    <property type="entry name" value="SNOAL-LIKE DOMAIN-CONTAINING PROTEIN"/>
    <property type="match status" value="1"/>
</dbReference>
<name>A0A6A5WBH8_9PLEO</name>
<dbReference type="InterPro" id="IPR032710">
    <property type="entry name" value="NTF2-like_dom_sf"/>
</dbReference>
<dbReference type="AlphaFoldDB" id="A0A6A5WBH8"/>
<dbReference type="Proteomes" id="UP000799779">
    <property type="component" value="Unassembled WGS sequence"/>
</dbReference>
<sequence>MTSYGSEYPPSIGFDADYKKFFEEFYATSDDPPAHDKYVSFFTEDATLIMASKTGKGSSEILGMRKALWEKVASRKHVASKIFPFGPDSSEVMLRGTVQYGLKAGGESGLEWAAYARLVKVDGRVKMEFYQVYLDTGAVGR</sequence>
<dbReference type="EMBL" id="ML977624">
    <property type="protein sequence ID" value="KAF1996495.1"/>
    <property type="molecule type" value="Genomic_DNA"/>
</dbReference>
<proteinExistence type="predicted"/>
<accession>A0A6A5WBH8</accession>
<reference evidence="1" key="1">
    <citation type="journal article" date="2020" name="Stud. Mycol.">
        <title>101 Dothideomycetes genomes: a test case for predicting lifestyles and emergence of pathogens.</title>
        <authorList>
            <person name="Haridas S."/>
            <person name="Albert R."/>
            <person name="Binder M."/>
            <person name="Bloem J."/>
            <person name="Labutti K."/>
            <person name="Salamov A."/>
            <person name="Andreopoulos B."/>
            <person name="Baker S."/>
            <person name="Barry K."/>
            <person name="Bills G."/>
            <person name="Bluhm B."/>
            <person name="Cannon C."/>
            <person name="Castanera R."/>
            <person name="Culley D."/>
            <person name="Daum C."/>
            <person name="Ezra D."/>
            <person name="Gonzalez J."/>
            <person name="Henrissat B."/>
            <person name="Kuo A."/>
            <person name="Liang C."/>
            <person name="Lipzen A."/>
            <person name="Lutzoni F."/>
            <person name="Magnuson J."/>
            <person name="Mondo S."/>
            <person name="Nolan M."/>
            <person name="Ohm R."/>
            <person name="Pangilinan J."/>
            <person name="Park H.-J."/>
            <person name="Ramirez L."/>
            <person name="Alfaro M."/>
            <person name="Sun H."/>
            <person name="Tritt A."/>
            <person name="Yoshinaga Y."/>
            <person name="Zwiers L.-H."/>
            <person name="Turgeon B."/>
            <person name="Goodwin S."/>
            <person name="Spatafora J."/>
            <person name="Crous P."/>
            <person name="Grigoriev I."/>
        </authorList>
    </citation>
    <scope>NUCLEOTIDE SEQUENCE</scope>
    <source>
        <strain evidence="1">CBS 123094</strain>
    </source>
</reference>
<evidence type="ECO:0008006" key="3">
    <source>
        <dbReference type="Google" id="ProtNLM"/>
    </source>
</evidence>